<comment type="caution">
    <text evidence="2">The sequence shown here is derived from an EMBL/GenBank/DDBJ whole genome shotgun (WGS) entry which is preliminary data.</text>
</comment>
<evidence type="ECO:0000313" key="3">
    <source>
        <dbReference type="Proteomes" id="UP000243515"/>
    </source>
</evidence>
<protein>
    <submittedName>
        <fullName evidence="2">Uncharacterized protein</fullName>
    </submittedName>
</protein>
<accession>A0A232LT19</accession>
<evidence type="ECO:0000256" key="1">
    <source>
        <dbReference type="SAM" id="MobiDB-lite"/>
    </source>
</evidence>
<gene>
    <name evidence="2" type="ORF">Egran_04925</name>
</gene>
<dbReference type="Proteomes" id="UP000243515">
    <property type="component" value="Unassembled WGS sequence"/>
</dbReference>
<dbReference type="EMBL" id="NPHW01004935">
    <property type="protein sequence ID" value="OXV07310.1"/>
    <property type="molecule type" value="Genomic_DNA"/>
</dbReference>
<keyword evidence="3" id="KW-1185">Reference proteome</keyword>
<feature type="compositionally biased region" description="Polar residues" evidence="1">
    <location>
        <begin position="142"/>
        <end position="152"/>
    </location>
</feature>
<proteinExistence type="predicted"/>
<feature type="region of interest" description="Disordered" evidence="1">
    <location>
        <begin position="141"/>
        <end position="164"/>
    </location>
</feature>
<reference evidence="2 3" key="1">
    <citation type="journal article" date="2015" name="Environ. Microbiol.">
        <title>Metagenome sequence of Elaphomyces granulatus from sporocarp tissue reveals Ascomycota ectomycorrhizal fingerprints of genome expansion and a Proteobacteria-rich microbiome.</title>
        <authorList>
            <person name="Quandt C.A."/>
            <person name="Kohler A."/>
            <person name="Hesse C.N."/>
            <person name="Sharpton T.J."/>
            <person name="Martin F."/>
            <person name="Spatafora J.W."/>
        </authorList>
    </citation>
    <scope>NUCLEOTIDE SEQUENCE [LARGE SCALE GENOMIC DNA]</scope>
    <source>
        <strain evidence="2 3">OSC145934</strain>
    </source>
</reference>
<organism evidence="2 3">
    <name type="scientific">Elaphomyces granulatus</name>
    <dbReference type="NCBI Taxonomy" id="519963"/>
    <lineage>
        <taxon>Eukaryota</taxon>
        <taxon>Fungi</taxon>
        <taxon>Dikarya</taxon>
        <taxon>Ascomycota</taxon>
        <taxon>Pezizomycotina</taxon>
        <taxon>Eurotiomycetes</taxon>
        <taxon>Eurotiomycetidae</taxon>
        <taxon>Eurotiales</taxon>
        <taxon>Elaphomycetaceae</taxon>
        <taxon>Elaphomyces</taxon>
    </lineage>
</organism>
<dbReference type="AlphaFoldDB" id="A0A232LT19"/>
<sequence length="192" mass="21448">MALRAKMKNAPILVQRLQSGSSAPVLVPFRPEKILRQQTDNTLIASPIRELFTVTIDSQISGLRQESLRHTLTIFELFKICCVHRESGPPPDTPTQQLNRENLRTFICGVSLNNINTQLTNYMCTFGIAIAIKEADMEPGSHINTGHSQQLGYSLRGSGQAGWPREDVPAGIARSAQITYQHFPRPKTRRRG</sequence>
<evidence type="ECO:0000313" key="2">
    <source>
        <dbReference type="EMBL" id="OXV07310.1"/>
    </source>
</evidence>
<name>A0A232LT19_9EURO</name>